<dbReference type="Proteomes" id="UP001328107">
    <property type="component" value="Unassembled WGS sequence"/>
</dbReference>
<comment type="caution">
    <text evidence="2">The sequence shown here is derived from an EMBL/GenBank/DDBJ whole genome shotgun (WGS) entry which is preliminary data.</text>
</comment>
<accession>A0AAN5CGN6</accession>
<evidence type="ECO:0000313" key="3">
    <source>
        <dbReference type="Proteomes" id="UP001328107"/>
    </source>
</evidence>
<dbReference type="EMBL" id="BTRK01000003">
    <property type="protein sequence ID" value="GMR43727.1"/>
    <property type="molecule type" value="Genomic_DNA"/>
</dbReference>
<reference evidence="3" key="1">
    <citation type="submission" date="2022-10" db="EMBL/GenBank/DDBJ databases">
        <title>Genome assembly of Pristionchus species.</title>
        <authorList>
            <person name="Yoshida K."/>
            <person name="Sommer R.J."/>
        </authorList>
    </citation>
    <scope>NUCLEOTIDE SEQUENCE [LARGE SCALE GENOMIC DNA]</scope>
    <source>
        <strain evidence="3">RS5460</strain>
    </source>
</reference>
<feature type="region of interest" description="Disordered" evidence="1">
    <location>
        <begin position="120"/>
        <end position="151"/>
    </location>
</feature>
<organism evidence="2 3">
    <name type="scientific">Pristionchus mayeri</name>
    <dbReference type="NCBI Taxonomy" id="1317129"/>
    <lineage>
        <taxon>Eukaryota</taxon>
        <taxon>Metazoa</taxon>
        <taxon>Ecdysozoa</taxon>
        <taxon>Nematoda</taxon>
        <taxon>Chromadorea</taxon>
        <taxon>Rhabditida</taxon>
        <taxon>Rhabditina</taxon>
        <taxon>Diplogasteromorpha</taxon>
        <taxon>Diplogasteroidea</taxon>
        <taxon>Neodiplogasteridae</taxon>
        <taxon>Pristionchus</taxon>
    </lineage>
</organism>
<feature type="non-terminal residue" evidence="2">
    <location>
        <position position="1"/>
    </location>
</feature>
<feature type="compositionally biased region" description="Basic and acidic residues" evidence="1">
    <location>
        <begin position="133"/>
        <end position="151"/>
    </location>
</feature>
<evidence type="ECO:0000313" key="2">
    <source>
        <dbReference type="EMBL" id="GMR43727.1"/>
    </source>
</evidence>
<name>A0AAN5CGN6_9BILA</name>
<keyword evidence="3" id="KW-1185">Reference proteome</keyword>
<dbReference type="AlphaFoldDB" id="A0AAN5CGN6"/>
<proteinExistence type="predicted"/>
<protein>
    <submittedName>
        <fullName evidence="2">Uncharacterized protein</fullName>
    </submittedName>
</protein>
<sequence length="151" mass="16887">LTDDIVANVVRGLTGKDQAADRDIKRRRSRKSFASTKCNESTKDSDREVGPSLKKRKSESVEGNKRRSSSTKGSSQSESVKRGQNNNQKNELECPECEFRSLTVGAWIMHLKLKHNTTPLLSKSGKKANLVSKKSDREMECPECEGATREM</sequence>
<evidence type="ECO:0000256" key="1">
    <source>
        <dbReference type="SAM" id="MobiDB-lite"/>
    </source>
</evidence>
<feature type="compositionally biased region" description="Basic and acidic residues" evidence="1">
    <location>
        <begin position="40"/>
        <end position="49"/>
    </location>
</feature>
<gene>
    <name evidence="2" type="ORF">PMAYCL1PPCAC_13922</name>
</gene>
<feature type="region of interest" description="Disordered" evidence="1">
    <location>
        <begin position="1"/>
        <end position="92"/>
    </location>
</feature>
<feature type="non-terminal residue" evidence="2">
    <location>
        <position position="151"/>
    </location>
</feature>